<dbReference type="InterPro" id="IPR017871">
    <property type="entry name" value="ABC_transporter-like_CS"/>
</dbReference>
<dbReference type="InterPro" id="IPR003439">
    <property type="entry name" value="ABC_transporter-like_ATP-bd"/>
</dbReference>
<evidence type="ECO:0000259" key="8">
    <source>
        <dbReference type="PROSITE" id="PS50893"/>
    </source>
</evidence>
<evidence type="ECO:0000313" key="9">
    <source>
        <dbReference type="EMBL" id="OIJ99514.1"/>
    </source>
</evidence>
<keyword evidence="10" id="KW-1185">Reference proteome</keyword>
<feature type="domain" description="ABC transporter" evidence="8">
    <location>
        <begin position="22"/>
        <end position="259"/>
    </location>
</feature>
<dbReference type="InterPro" id="IPR005892">
    <property type="entry name" value="Gly-betaine_transp_ATP-bd"/>
</dbReference>
<dbReference type="Pfam" id="PF00005">
    <property type="entry name" value="ABC_tran"/>
    <property type="match status" value="1"/>
</dbReference>
<dbReference type="InterPro" id="IPR003593">
    <property type="entry name" value="AAA+_ATPase"/>
</dbReference>
<dbReference type="InterPro" id="IPR027417">
    <property type="entry name" value="P-loop_NTPase"/>
</dbReference>
<accession>A0A1S2Q2U5</accession>
<proteinExistence type="inferred from homology"/>
<keyword evidence="5 9" id="KW-0067">ATP-binding</keyword>
<keyword evidence="3" id="KW-0677">Repeat</keyword>
<dbReference type="PROSITE" id="PS00211">
    <property type="entry name" value="ABC_TRANSPORTER_1"/>
    <property type="match status" value="1"/>
</dbReference>
<dbReference type="OrthoDB" id="9802264at2"/>
<dbReference type="SUPFAM" id="SSF54631">
    <property type="entry name" value="CBS-domain pair"/>
    <property type="match status" value="1"/>
</dbReference>
<dbReference type="FunFam" id="3.40.50.300:FF:000425">
    <property type="entry name" value="Probable ABC transporter, ATP-binding subunit"/>
    <property type="match status" value="1"/>
</dbReference>
<reference evidence="9 10" key="1">
    <citation type="submission" date="2016-10" db="EMBL/GenBank/DDBJ databases">
        <title>Genome sequence of Streptomyces sp. MUSC 1.</title>
        <authorList>
            <person name="Lee L.-H."/>
            <person name="Ser H.-L."/>
            <person name="Law J.W.-F."/>
        </authorList>
    </citation>
    <scope>NUCLEOTIDE SEQUENCE [LARGE SCALE GENOMIC DNA]</scope>
    <source>
        <strain evidence="9 10">MUSC 1</strain>
    </source>
</reference>
<dbReference type="GO" id="GO:0015418">
    <property type="term" value="F:ABC-type quaternary ammonium compound transporting activity"/>
    <property type="evidence" value="ECO:0007669"/>
    <property type="project" value="UniProtKB-EC"/>
</dbReference>
<dbReference type="Proteomes" id="UP000179642">
    <property type="component" value="Unassembled WGS sequence"/>
</dbReference>
<gene>
    <name evidence="9" type="ORF">BIV23_28475</name>
</gene>
<dbReference type="InterPro" id="IPR046342">
    <property type="entry name" value="CBS_dom_sf"/>
</dbReference>
<evidence type="ECO:0000256" key="5">
    <source>
        <dbReference type="ARBA" id="ARBA00022840"/>
    </source>
</evidence>
<dbReference type="AlphaFoldDB" id="A0A1S2Q2U5"/>
<dbReference type="NCBIfam" id="TIGR01186">
    <property type="entry name" value="proV"/>
    <property type="match status" value="1"/>
</dbReference>
<dbReference type="PANTHER" id="PTHR43117:SF4">
    <property type="entry name" value="OSMOPROTECTANT IMPORT ATP-BINDING PROTEIN OSMV"/>
    <property type="match status" value="1"/>
</dbReference>
<dbReference type="CDD" id="cd03295">
    <property type="entry name" value="ABC_OpuCA_Osmoprotection"/>
    <property type="match status" value="1"/>
</dbReference>
<dbReference type="GO" id="GO:0031460">
    <property type="term" value="P:glycine betaine transport"/>
    <property type="evidence" value="ECO:0007669"/>
    <property type="project" value="InterPro"/>
</dbReference>
<comment type="caution">
    <text evidence="9">The sequence shown here is derived from an EMBL/GenBank/DDBJ whole genome shotgun (WGS) entry which is preliminary data.</text>
</comment>
<dbReference type="SMART" id="SM00382">
    <property type="entry name" value="AAA"/>
    <property type="match status" value="1"/>
</dbReference>
<dbReference type="PROSITE" id="PS50893">
    <property type="entry name" value="ABC_TRANSPORTER_2"/>
    <property type="match status" value="1"/>
</dbReference>
<keyword evidence="2" id="KW-0813">Transport</keyword>
<organism evidence="9 10">
    <name type="scientific">Streptomyces monashensis</name>
    <dbReference type="NCBI Taxonomy" id="1678012"/>
    <lineage>
        <taxon>Bacteria</taxon>
        <taxon>Bacillati</taxon>
        <taxon>Actinomycetota</taxon>
        <taxon>Actinomycetes</taxon>
        <taxon>Kitasatosporales</taxon>
        <taxon>Streptomycetaceae</taxon>
        <taxon>Streptomyces</taxon>
    </lineage>
</organism>
<dbReference type="GO" id="GO:0005524">
    <property type="term" value="F:ATP binding"/>
    <property type="evidence" value="ECO:0007669"/>
    <property type="project" value="UniProtKB-KW"/>
</dbReference>
<evidence type="ECO:0000256" key="2">
    <source>
        <dbReference type="ARBA" id="ARBA00022448"/>
    </source>
</evidence>
<keyword evidence="4" id="KW-0547">Nucleotide-binding</keyword>
<evidence type="ECO:0000256" key="7">
    <source>
        <dbReference type="SAM" id="MobiDB-lite"/>
    </source>
</evidence>
<dbReference type="SUPFAM" id="SSF52540">
    <property type="entry name" value="P-loop containing nucleoside triphosphate hydrolases"/>
    <property type="match status" value="1"/>
</dbReference>
<dbReference type="PANTHER" id="PTHR43117">
    <property type="entry name" value="OSMOPROTECTANT IMPORT ATP-BINDING PROTEIN OSMV"/>
    <property type="match status" value="1"/>
</dbReference>
<dbReference type="EC" id="7.6.2.9" evidence="6"/>
<evidence type="ECO:0000256" key="3">
    <source>
        <dbReference type="ARBA" id="ARBA00022737"/>
    </source>
</evidence>
<evidence type="ECO:0000256" key="1">
    <source>
        <dbReference type="ARBA" id="ARBA00005417"/>
    </source>
</evidence>
<sequence>MSETAAQETTAHTASTAHGASIELENLTKHYPGGAQPAVDGVSMEIKAGETVVFVGPSGCGKSTTLKMINRLIEPTGGRIRIGGEDVTDIDPVKLRRKVGYAIQSAGLFPHMTVAQNIALVPRMTGWPKARIRARVEELLDLVGLDPGEFRGRYPRRLSGGQQQRVGVARALAADPPVLLMDEPFGAVDPITRDHLQDELIRLQHELHKTIVFVTHDFDEAIKLGDRIAVLRERSHIAQFDTPEAILTNPADDFVSGFVGAGAALKRLNLTRVRDVEMRDYPTVTVDTPLQQIFGHLRSSGESEILLLDRRRRPYKWLRRGDLMRAKGSLARAGTLVHDTVTRDGTLRDALEAVLTDNAGRVAVTGRRGEYLGVVDMETLMNSVHELLEADRLEAMEAQHELEEARAQQTHQEQEGPGGVTKA</sequence>
<comment type="similarity">
    <text evidence="1">Belongs to the ABC transporter superfamily.</text>
</comment>
<evidence type="ECO:0000256" key="6">
    <source>
        <dbReference type="ARBA" id="ARBA00066388"/>
    </source>
</evidence>
<dbReference type="EMBL" id="MLYO01000051">
    <property type="protein sequence ID" value="OIJ99514.1"/>
    <property type="molecule type" value="Genomic_DNA"/>
</dbReference>
<dbReference type="RefSeq" id="WP_071383837.1">
    <property type="nucleotide sequence ID" value="NZ_MLYO01000051.1"/>
</dbReference>
<evidence type="ECO:0000313" key="10">
    <source>
        <dbReference type="Proteomes" id="UP000179642"/>
    </source>
</evidence>
<name>A0A1S2Q2U5_9ACTN</name>
<dbReference type="GO" id="GO:0016887">
    <property type="term" value="F:ATP hydrolysis activity"/>
    <property type="evidence" value="ECO:0007669"/>
    <property type="project" value="InterPro"/>
</dbReference>
<protein>
    <recommendedName>
        <fullName evidence="6">ABC-type quaternary amine transporter</fullName>
        <ecNumber evidence="6">7.6.2.9</ecNumber>
    </recommendedName>
</protein>
<evidence type="ECO:0000256" key="4">
    <source>
        <dbReference type="ARBA" id="ARBA00022741"/>
    </source>
</evidence>
<dbReference type="Gene3D" id="3.40.50.300">
    <property type="entry name" value="P-loop containing nucleotide triphosphate hydrolases"/>
    <property type="match status" value="1"/>
</dbReference>
<feature type="region of interest" description="Disordered" evidence="7">
    <location>
        <begin position="399"/>
        <end position="423"/>
    </location>
</feature>
<dbReference type="GO" id="GO:0016020">
    <property type="term" value="C:membrane"/>
    <property type="evidence" value="ECO:0007669"/>
    <property type="project" value="InterPro"/>
</dbReference>